<dbReference type="RefSeq" id="WP_158203272.1">
    <property type="nucleotide sequence ID" value="NZ_WSZK01000008.1"/>
</dbReference>
<evidence type="ECO:0008006" key="4">
    <source>
        <dbReference type="Google" id="ProtNLM"/>
    </source>
</evidence>
<proteinExistence type="predicted"/>
<keyword evidence="3" id="KW-1185">Reference proteome</keyword>
<name>A0A6B0GF16_9EURY</name>
<comment type="caution">
    <text evidence="2">The sequence shown here is derived from an EMBL/GenBank/DDBJ whole genome shotgun (WGS) entry which is preliminary data.</text>
</comment>
<evidence type="ECO:0000313" key="2">
    <source>
        <dbReference type="EMBL" id="MWG33546.1"/>
    </source>
</evidence>
<dbReference type="Proteomes" id="UP000451471">
    <property type="component" value="Unassembled WGS sequence"/>
</dbReference>
<feature type="compositionally biased region" description="Gly residues" evidence="1">
    <location>
        <begin position="93"/>
        <end position="107"/>
    </location>
</feature>
<protein>
    <recommendedName>
        <fullName evidence="4">DUF1102 domain-containing protein</fullName>
    </recommendedName>
</protein>
<organism evidence="2 3">
    <name type="scientific">Halomarina oriensis</name>
    <dbReference type="NCBI Taxonomy" id="671145"/>
    <lineage>
        <taxon>Archaea</taxon>
        <taxon>Methanobacteriati</taxon>
        <taxon>Methanobacteriota</taxon>
        <taxon>Stenosarchaea group</taxon>
        <taxon>Halobacteria</taxon>
        <taxon>Halobacteriales</taxon>
        <taxon>Natronomonadaceae</taxon>
        <taxon>Halomarina</taxon>
    </lineage>
</organism>
<evidence type="ECO:0000256" key="1">
    <source>
        <dbReference type="SAM" id="MobiDB-lite"/>
    </source>
</evidence>
<reference evidence="2 3" key="1">
    <citation type="submission" date="2019-12" db="EMBL/GenBank/DDBJ databases">
        <title>Halocatena pleomorpha gen. nov. sp. nov., an extremely halophilic archaeon of family Halobacteriaceae isolated from saltpan soil.</title>
        <authorList>
            <person name="Pal Y."/>
            <person name="Verma A."/>
            <person name="Krishnamurthi S."/>
            <person name="Kumar P."/>
        </authorList>
    </citation>
    <scope>NUCLEOTIDE SEQUENCE [LARGE SCALE GENOMIC DNA]</scope>
    <source>
        <strain evidence="2 3">JCM 16495</strain>
    </source>
</reference>
<feature type="compositionally biased region" description="Gly residues" evidence="1">
    <location>
        <begin position="66"/>
        <end position="80"/>
    </location>
</feature>
<dbReference type="EMBL" id="WSZK01000008">
    <property type="protein sequence ID" value="MWG33546.1"/>
    <property type="molecule type" value="Genomic_DNA"/>
</dbReference>
<feature type="region of interest" description="Disordered" evidence="1">
    <location>
        <begin position="57"/>
        <end position="116"/>
    </location>
</feature>
<dbReference type="PROSITE" id="PS51257">
    <property type="entry name" value="PROKAR_LIPOPROTEIN"/>
    <property type="match status" value="1"/>
</dbReference>
<sequence>MTVRGYHVLLVLAAACLVVGSGAFSSVSADRGMTVAIVDDESAYLGVDVPEEVFVTGGEKVDGNGDSVGEGSGNGGGQGDGEVESGDENGKENGNGGQAGDGRGNGQNGATDESGLRETDVTLIEVQNRFGFDLDVTVTVDPTVDGDGRFPQVGESERAAPFEVAFSLPSGGSEAVTVPATCPGNGEQSRTVELVVVATGESGSVELTREVTVTCS</sequence>
<accession>A0A6B0GF16</accession>
<gene>
    <name evidence="2" type="ORF">GQS65_03410</name>
</gene>
<dbReference type="AlphaFoldDB" id="A0A6B0GF16"/>
<evidence type="ECO:0000313" key="3">
    <source>
        <dbReference type="Proteomes" id="UP000451471"/>
    </source>
</evidence>